<sequence length="545" mass="59114">MTEAASPDVTSNMPGPRRKWRPSLSLVVFLVLASVLSLPLFSLYFLKIYQNQLIQQTESELIAQSAALSAVFQREVETSIPPTITLGTKVPPPPQQPPDEPYQPIWPKLELAEESILPPRPEARAPAAPADPAFTALGARMMPDLVATQYVTLAGFRLLDPNGIVIAGRQEVGLSLAHLEEVAAALQGRFAAILRVRISKHDQPSLYSMSRGTGMRVFTAMPVIVRDQVAGVVYASRTPSNVFIYLYEQRAKVVLAILSMIVPTLLIGVLFHRTITEPMRELNERSNLIGKGDRNALGPLKRHGTSEFARLAQSFLDMARRLNARSSFISTFATHVSHELKSPLTSIQGAAELLRDDIDAPAPAMSDQDRRKFLDNIVADADRLAKISTRLRDFARAENPIALGAAKLSAAITGLRAAFPSLEIRASGELDTPMRISEENAAIIFANLADNAARHGSTTLDLAATRQGNLLRVKIGDNGEGVSPNNRTQIFDSFFTTRRDSGGTGMGLAIVRAMLDAHGGAIRLLDTKEGTAFELTIPLADAPPG</sequence>
<evidence type="ECO:0000256" key="9">
    <source>
        <dbReference type="ARBA" id="ARBA00022840"/>
    </source>
</evidence>
<keyword evidence="8 13" id="KW-0418">Kinase</keyword>
<feature type="transmembrane region" description="Helical" evidence="10">
    <location>
        <begin position="23"/>
        <end position="46"/>
    </location>
</feature>
<dbReference type="PANTHER" id="PTHR44936:SF10">
    <property type="entry name" value="SENSOR PROTEIN RSTB"/>
    <property type="match status" value="1"/>
</dbReference>
<reference evidence="13 14" key="1">
    <citation type="submission" date="2016-11" db="EMBL/GenBank/DDBJ databases">
        <authorList>
            <person name="Jaros S."/>
            <person name="Januszkiewicz K."/>
            <person name="Wedrychowicz H."/>
        </authorList>
    </citation>
    <scope>NUCLEOTIDE SEQUENCE [LARGE SCALE GENOMIC DNA]</scope>
    <source>
        <strain evidence="13 14">GAS499</strain>
    </source>
</reference>
<evidence type="ECO:0000256" key="7">
    <source>
        <dbReference type="ARBA" id="ARBA00022741"/>
    </source>
</evidence>
<dbReference type="Proteomes" id="UP000189935">
    <property type="component" value="Chromosome I"/>
</dbReference>
<evidence type="ECO:0000256" key="5">
    <source>
        <dbReference type="ARBA" id="ARBA00022553"/>
    </source>
</evidence>
<dbReference type="RefSeq" id="WP_349642747.1">
    <property type="nucleotide sequence ID" value="NZ_LT670844.1"/>
</dbReference>
<dbReference type="SUPFAM" id="SSF47384">
    <property type="entry name" value="Homodimeric domain of signal transducing histidine kinase"/>
    <property type="match status" value="1"/>
</dbReference>
<evidence type="ECO:0000256" key="3">
    <source>
        <dbReference type="ARBA" id="ARBA00012438"/>
    </source>
</evidence>
<keyword evidence="6" id="KW-0808">Transferase</keyword>
<dbReference type="InterPro" id="IPR036890">
    <property type="entry name" value="HATPase_C_sf"/>
</dbReference>
<gene>
    <name evidence="13" type="ORF">SAMN05444159_5557</name>
</gene>
<evidence type="ECO:0000256" key="4">
    <source>
        <dbReference type="ARBA" id="ARBA00022475"/>
    </source>
</evidence>
<dbReference type="SMART" id="SM00387">
    <property type="entry name" value="HATPase_c"/>
    <property type="match status" value="1"/>
</dbReference>
<dbReference type="PROSITE" id="PS50885">
    <property type="entry name" value="HAMP"/>
    <property type="match status" value="1"/>
</dbReference>
<protein>
    <recommendedName>
        <fullName evidence="3">histidine kinase</fullName>
        <ecNumber evidence="3">2.7.13.3</ecNumber>
    </recommendedName>
</protein>
<dbReference type="InterPro" id="IPR003661">
    <property type="entry name" value="HisK_dim/P_dom"/>
</dbReference>
<dbReference type="InterPro" id="IPR004358">
    <property type="entry name" value="Sig_transdc_His_kin-like_C"/>
</dbReference>
<dbReference type="Pfam" id="PF00672">
    <property type="entry name" value="HAMP"/>
    <property type="match status" value="1"/>
</dbReference>
<keyword evidence="10" id="KW-1133">Transmembrane helix</keyword>
<evidence type="ECO:0000256" key="6">
    <source>
        <dbReference type="ARBA" id="ARBA00022679"/>
    </source>
</evidence>
<dbReference type="InterPro" id="IPR005467">
    <property type="entry name" value="His_kinase_dom"/>
</dbReference>
<dbReference type="Pfam" id="PF00512">
    <property type="entry name" value="HisKA"/>
    <property type="match status" value="1"/>
</dbReference>
<evidence type="ECO:0000313" key="13">
    <source>
        <dbReference type="EMBL" id="SHL30043.1"/>
    </source>
</evidence>
<keyword evidence="7" id="KW-0547">Nucleotide-binding</keyword>
<feature type="domain" description="HAMP" evidence="12">
    <location>
        <begin position="273"/>
        <end position="327"/>
    </location>
</feature>
<comment type="subcellular location">
    <subcellularLocation>
        <location evidence="2">Cell membrane</location>
        <topology evidence="2">Multi-pass membrane protein</topology>
    </subcellularLocation>
</comment>
<name>A0A1M6ZI83_9BRAD</name>
<dbReference type="InterPro" id="IPR050980">
    <property type="entry name" value="2C_sensor_his_kinase"/>
</dbReference>
<organism evidence="13 14">
    <name type="scientific">Bradyrhizobium lablabi</name>
    <dbReference type="NCBI Taxonomy" id="722472"/>
    <lineage>
        <taxon>Bacteria</taxon>
        <taxon>Pseudomonadati</taxon>
        <taxon>Pseudomonadota</taxon>
        <taxon>Alphaproteobacteria</taxon>
        <taxon>Hyphomicrobiales</taxon>
        <taxon>Nitrobacteraceae</taxon>
        <taxon>Bradyrhizobium</taxon>
    </lineage>
</organism>
<accession>A0A1M6ZI83</accession>
<dbReference type="EC" id="2.7.13.3" evidence="3"/>
<evidence type="ECO:0000256" key="2">
    <source>
        <dbReference type="ARBA" id="ARBA00004651"/>
    </source>
</evidence>
<keyword evidence="5" id="KW-0597">Phosphoprotein</keyword>
<dbReference type="Gene3D" id="3.30.565.10">
    <property type="entry name" value="Histidine kinase-like ATPase, C-terminal domain"/>
    <property type="match status" value="1"/>
</dbReference>
<dbReference type="GO" id="GO:0005886">
    <property type="term" value="C:plasma membrane"/>
    <property type="evidence" value="ECO:0007669"/>
    <property type="project" value="UniProtKB-SubCell"/>
</dbReference>
<keyword evidence="10" id="KW-0472">Membrane</keyword>
<dbReference type="SMART" id="SM00304">
    <property type="entry name" value="HAMP"/>
    <property type="match status" value="1"/>
</dbReference>
<dbReference type="PANTHER" id="PTHR44936">
    <property type="entry name" value="SENSOR PROTEIN CREC"/>
    <property type="match status" value="1"/>
</dbReference>
<dbReference type="InterPro" id="IPR036097">
    <property type="entry name" value="HisK_dim/P_sf"/>
</dbReference>
<dbReference type="InterPro" id="IPR003660">
    <property type="entry name" value="HAMP_dom"/>
</dbReference>
<dbReference type="EMBL" id="LT670844">
    <property type="protein sequence ID" value="SHL30043.1"/>
    <property type="molecule type" value="Genomic_DNA"/>
</dbReference>
<dbReference type="AlphaFoldDB" id="A0A1M6ZI83"/>
<dbReference type="CDD" id="cd00082">
    <property type="entry name" value="HisKA"/>
    <property type="match status" value="1"/>
</dbReference>
<evidence type="ECO:0000313" key="14">
    <source>
        <dbReference type="Proteomes" id="UP000189935"/>
    </source>
</evidence>
<keyword evidence="9" id="KW-0067">ATP-binding</keyword>
<keyword evidence="10" id="KW-0812">Transmembrane</keyword>
<evidence type="ECO:0000259" key="11">
    <source>
        <dbReference type="PROSITE" id="PS50109"/>
    </source>
</evidence>
<proteinExistence type="predicted"/>
<feature type="transmembrane region" description="Helical" evidence="10">
    <location>
        <begin position="253"/>
        <end position="271"/>
    </location>
</feature>
<evidence type="ECO:0000256" key="10">
    <source>
        <dbReference type="SAM" id="Phobius"/>
    </source>
</evidence>
<keyword evidence="4" id="KW-1003">Cell membrane</keyword>
<evidence type="ECO:0000259" key="12">
    <source>
        <dbReference type="PROSITE" id="PS50885"/>
    </source>
</evidence>
<dbReference type="Gene3D" id="1.10.287.130">
    <property type="match status" value="1"/>
</dbReference>
<dbReference type="SUPFAM" id="SSF55874">
    <property type="entry name" value="ATPase domain of HSP90 chaperone/DNA topoisomerase II/histidine kinase"/>
    <property type="match status" value="1"/>
</dbReference>
<dbReference type="Pfam" id="PF02518">
    <property type="entry name" value="HATPase_c"/>
    <property type="match status" value="1"/>
</dbReference>
<dbReference type="CDD" id="cd06225">
    <property type="entry name" value="HAMP"/>
    <property type="match status" value="1"/>
</dbReference>
<dbReference type="PROSITE" id="PS50109">
    <property type="entry name" value="HIS_KIN"/>
    <property type="match status" value="1"/>
</dbReference>
<dbReference type="SMART" id="SM00388">
    <property type="entry name" value="HisKA"/>
    <property type="match status" value="1"/>
</dbReference>
<feature type="domain" description="Histidine kinase" evidence="11">
    <location>
        <begin position="335"/>
        <end position="541"/>
    </location>
</feature>
<dbReference type="PRINTS" id="PR00344">
    <property type="entry name" value="BCTRLSENSOR"/>
</dbReference>
<evidence type="ECO:0000256" key="1">
    <source>
        <dbReference type="ARBA" id="ARBA00000085"/>
    </source>
</evidence>
<dbReference type="GO" id="GO:0005524">
    <property type="term" value="F:ATP binding"/>
    <property type="evidence" value="ECO:0007669"/>
    <property type="project" value="UniProtKB-KW"/>
</dbReference>
<dbReference type="Gene3D" id="6.10.340.10">
    <property type="match status" value="1"/>
</dbReference>
<dbReference type="GO" id="GO:0000155">
    <property type="term" value="F:phosphorelay sensor kinase activity"/>
    <property type="evidence" value="ECO:0007669"/>
    <property type="project" value="InterPro"/>
</dbReference>
<dbReference type="InterPro" id="IPR003594">
    <property type="entry name" value="HATPase_dom"/>
</dbReference>
<comment type="catalytic activity">
    <reaction evidence="1">
        <text>ATP + protein L-histidine = ADP + protein N-phospho-L-histidine.</text>
        <dbReference type="EC" id="2.7.13.3"/>
    </reaction>
</comment>
<evidence type="ECO:0000256" key="8">
    <source>
        <dbReference type="ARBA" id="ARBA00022777"/>
    </source>
</evidence>